<keyword evidence="2" id="KW-1185">Reference proteome</keyword>
<name>A0ACA9RT95_9GLOM</name>
<organism evidence="1 2">
    <name type="scientific">Racocetra persica</name>
    <dbReference type="NCBI Taxonomy" id="160502"/>
    <lineage>
        <taxon>Eukaryota</taxon>
        <taxon>Fungi</taxon>
        <taxon>Fungi incertae sedis</taxon>
        <taxon>Mucoromycota</taxon>
        <taxon>Glomeromycotina</taxon>
        <taxon>Glomeromycetes</taxon>
        <taxon>Diversisporales</taxon>
        <taxon>Gigasporaceae</taxon>
        <taxon>Racocetra</taxon>
    </lineage>
</organism>
<evidence type="ECO:0000313" key="1">
    <source>
        <dbReference type="EMBL" id="CAG8809130.1"/>
    </source>
</evidence>
<feature type="non-terminal residue" evidence="1">
    <location>
        <position position="1"/>
    </location>
</feature>
<protein>
    <submittedName>
        <fullName evidence="1">33954_t:CDS:1</fullName>
    </submittedName>
</protein>
<feature type="non-terminal residue" evidence="1">
    <location>
        <position position="59"/>
    </location>
</feature>
<reference evidence="1" key="1">
    <citation type="submission" date="2021-06" db="EMBL/GenBank/DDBJ databases">
        <authorList>
            <person name="Kallberg Y."/>
            <person name="Tangrot J."/>
            <person name="Rosling A."/>
        </authorList>
    </citation>
    <scope>NUCLEOTIDE SEQUENCE</scope>
    <source>
        <strain evidence="1">MA461A</strain>
    </source>
</reference>
<dbReference type="Proteomes" id="UP000789920">
    <property type="component" value="Unassembled WGS sequence"/>
</dbReference>
<accession>A0ACA9RT95</accession>
<sequence>HLNTFHIENNVLICEYCNKPVEWKSKSTVDNHCNSKKHKSNKSNFEAQERTKKQISIRD</sequence>
<proteinExistence type="predicted"/>
<evidence type="ECO:0000313" key="2">
    <source>
        <dbReference type="Proteomes" id="UP000789920"/>
    </source>
</evidence>
<gene>
    <name evidence="1" type="ORF">RPERSI_LOCUS22795</name>
</gene>
<comment type="caution">
    <text evidence="1">The sequence shown here is derived from an EMBL/GenBank/DDBJ whole genome shotgun (WGS) entry which is preliminary data.</text>
</comment>
<dbReference type="EMBL" id="CAJVQC010069733">
    <property type="protein sequence ID" value="CAG8809130.1"/>
    <property type="molecule type" value="Genomic_DNA"/>
</dbReference>